<dbReference type="AlphaFoldDB" id="A0A7H4N8E0"/>
<keyword evidence="2" id="KW-0808">Transferase</keyword>
<evidence type="ECO:0000313" key="3">
    <source>
        <dbReference type="Proteomes" id="UP000254863"/>
    </source>
</evidence>
<organism evidence="2 3">
    <name type="scientific">Klebsiella michiganensis</name>
    <dbReference type="NCBI Taxonomy" id="1134687"/>
    <lineage>
        <taxon>Bacteria</taxon>
        <taxon>Pseudomonadati</taxon>
        <taxon>Pseudomonadota</taxon>
        <taxon>Gammaproteobacteria</taxon>
        <taxon>Enterobacterales</taxon>
        <taxon>Enterobacteriaceae</taxon>
        <taxon>Klebsiella/Raoultella group</taxon>
        <taxon>Klebsiella</taxon>
    </lineage>
</organism>
<dbReference type="EMBL" id="UGMS01000001">
    <property type="protein sequence ID" value="STV83198.1"/>
    <property type="molecule type" value="Genomic_DNA"/>
</dbReference>
<dbReference type="InterPro" id="IPR000182">
    <property type="entry name" value="GNAT_dom"/>
</dbReference>
<dbReference type="SUPFAM" id="SSF55729">
    <property type="entry name" value="Acyl-CoA N-acyltransferases (Nat)"/>
    <property type="match status" value="1"/>
</dbReference>
<comment type="caution">
    <text evidence="2">The sequence shown here is derived from an EMBL/GenBank/DDBJ whole genome shotgun (WGS) entry which is preliminary data.</text>
</comment>
<reference evidence="2 3" key="1">
    <citation type="submission" date="2018-06" db="EMBL/GenBank/DDBJ databases">
        <authorList>
            <consortium name="Pathogen Informatics"/>
            <person name="Doyle S."/>
        </authorList>
    </citation>
    <scope>NUCLEOTIDE SEQUENCE [LARGE SCALE GENOMIC DNA]</scope>
    <source>
        <strain evidence="2 3">NCTC11685</strain>
    </source>
</reference>
<dbReference type="Proteomes" id="UP000254863">
    <property type="component" value="Unassembled WGS sequence"/>
</dbReference>
<name>A0A7H4N8E0_9ENTR</name>
<sequence length="61" mass="6830">MSPLIDALREQGVRRMWLEVIRDNHAAVALYQSLGFEVRHGLCGLSERAGRERGVIRIAGV</sequence>
<gene>
    <name evidence="2" type="ORF">NCTC11685_03344</name>
</gene>
<protein>
    <submittedName>
        <fullName evidence="2">N-acetyltransferase GCN5</fullName>
    </submittedName>
</protein>
<accession>A0A7H4N8E0</accession>
<feature type="domain" description="N-acetyltransferase" evidence="1">
    <location>
        <begin position="1"/>
        <end position="61"/>
    </location>
</feature>
<proteinExistence type="predicted"/>
<dbReference type="PROSITE" id="PS51186">
    <property type="entry name" value="GNAT"/>
    <property type="match status" value="1"/>
</dbReference>
<evidence type="ECO:0000259" key="1">
    <source>
        <dbReference type="PROSITE" id="PS51186"/>
    </source>
</evidence>
<evidence type="ECO:0000313" key="2">
    <source>
        <dbReference type="EMBL" id="STV83198.1"/>
    </source>
</evidence>
<dbReference type="InterPro" id="IPR016181">
    <property type="entry name" value="Acyl_CoA_acyltransferase"/>
</dbReference>
<dbReference type="Gene3D" id="3.40.630.30">
    <property type="match status" value="1"/>
</dbReference>
<dbReference type="GO" id="GO:0016747">
    <property type="term" value="F:acyltransferase activity, transferring groups other than amino-acyl groups"/>
    <property type="evidence" value="ECO:0007669"/>
    <property type="project" value="InterPro"/>
</dbReference>
<dbReference type="Pfam" id="PF00583">
    <property type="entry name" value="Acetyltransf_1"/>
    <property type="match status" value="1"/>
</dbReference>